<organism evidence="2 3">
    <name type="scientific">Brassica carinata</name>
    <name type="common">Ethiopian mustard</name>
    <name type="synonym">Abyssinian cabbage</name>
    <dbReference type="NCBI Taxonomy" id="52824"/>
    <lineage>
        <taxon>Eukaryota</taxon>
        <taxon>Viridiplantae</taxon>
        <taxon>Streptophyta</taxon>
        <taxon>Embryophyta</taxon>
        <taxon>Tracheophyta</taxon>
        <taxon>Spermatophyta</taxon>
        <taxon>Magnoliopsida</taxon>
        <taxon>eudicotyledons</taxon>
        <taxon>Gunneridae</taxon>
        <taxon>Pentapetalae</taxon>
        <taxon>rosids</taxon>
        <taxon>malvids</taxon>
        <taxon>Brassicales</taxon>
        <taxon>Brassicaceae</taxon>
        <taxon>Brassiceae</taxon>
        <taxon>Brassica</taxon>
    </lineage>
</organism>
<reference evidence="2 3" key="1">
    <citation type="submission" date="2020-02" db="EMBL/GenBank/DDBJ databases">
        <authorList>
            <person name="Ma Q."/>
            <person name="Huang Y."/>
            <person name="Song X."/>
            <person name="Pei D."/>
        </authorList>
    </citation>
    <scope>NUCLEOTIDE SEQUENCE [LARGE SCALE GENOMIC DNA]</scope>
    <source>
        <strain evidence="2">Sxm20200214</strain>
        <tissue evidence="2">Leaf</tissue>
    </source>
</reference>
<comment type="caution">
    <text evidence="2">The sequence shown here is derived from an EMBL/GenBank/DDBJ whole genome shotgun (WGS) entry which is preliminary data.</text>
</comment>
<feature type="compositionally biased region" description="Polar residues" evidence="1">
    <location>
        <begin position="123"/>
        <end position="133"/>
    </location>
</feature>
<feature type="compositionally biased region" description="Basic and acidic residues" evidence="1">
    <location>
        <begin position="282"/>
        <end position="293"/>
    </location>
</feature>
<accession>A0A8X8AU51</accession>
<name>A0A8X8AU51_BRACI</name>
<dbReference type="PANTHER" id="PTHR31286">
    <property type="entry name" value="GLYCINE-RICH CELL WALL STRUCTURAL PROTEIN 1.8-LIKE"/>
    <property type="match status" value="1"/>
</dbReference>
<protein>
    <recommendedName>
        <fullName evidence="4">Zinc knuckle CX2CX4HX4C domain-containing protein</fullName>
    </recommendedName>
</protein>
<feature type="region of interest" description="Disordered" evidence="1">
    <location>
        <begin position="446"/>
        <end position="492"/>
    </location>
</feature>
<keyword evidence="3" id="KW-1185">Reference proteome</keyword>
<evidence type="ECO:0008006" key="4">
    <source>
        <dbReference type="Google" id="ProtNLM"/>
    </source>
</evidence>
<feature type="region of interest" description="Disordered" evidence="1">
    <location>
        <begin position="113"/>
        <end position="311"/>
    </location>
</feature>
<dbReference type="EMBL" id="JAAMPC010000005">
    <property type="protein sequence ID" value="KAG2311543.1"/>
    <property type="molecule type" value="Genomic_DNA"/>
</dbReference>
<feature type="compositionally biased region" description="Polar residues" evidence="1">
    <location>
        <begin position="238"/>
        <end position="266"/>
    </location>
</feature>
<evidence type="ECO:0000256" key="1">
    <source>
        <dbReference type="SAM" id="MobiDB-lite"/>
    </source>
</evidence>
<gene>
    <name evidence="2" type="ORF">Bca52824_023100</name>
</gene>
<sequence>MTFWISVIGIPTHFWMDAIFEYLGGRLGKVGPIEARAAKVQVEINIDLPLKFALRAQLPSGEIVPVKLVYSNLHRLCRHCRLVSHDIESCPQLSEAERKEKSLSVEEGREHAISNRFDAQKMGDNSKSSVPQSSKDRHSGKDTHRDTRDSVWKRIDSRYDPRVDPRPSSHCDHRQEKNFSDRQRAPPTRDSYNKRRYDESFLSSKQRETSRRDKMKERDREASPNRKPTRDQPKDAGRNSTVATTALQISASTPPVAPASQSTVSPEHTRERPFRLTLQKRASTDLKLKGKVSEEEEASDEGSSARKSLNFEAPSVPTSAILPVMSENDPSLKENPKSWYEMTLEEEGTMMEETVKAHDPPLISKNLVTAQLPLTERILEEQDWLDEGNEFGDADGNDYGEEDTDLMEEDDLLGEDLQTEEEKLLARENPEIKNPVFVDAVEVADGSVSGKDAGPEFDSKNKTLRKARESPSGRHQGRRKDLHAAPRQLESR</sequence>
<evidence type="ECO:0000313" key="2">
    <source>
        <dbReference type="EMBL" id="KAG2311543.1"/>
    </source>
</evidence>
<dbReference type="Proteomes" id="UP000886595">
    <property type="component" value="Unassembled WGS sequence"/>
</dbReference>
<dbReference type="PANTHER" id="PTHR31286:SF132">
    <property type="entry name" value="DUF4283 DOMAIN-CONTAINING PROTEIN"/>
    <property type="match status" value="1"/>
</dbReference>
<evidence type="ECO:0000313" key="3">
    <source>
        <dbReference type="Proteomes" id="UP000886595"/>
    </source>
</evidence>
<dbReference type="OrthoDB" id="1110938at2759"/>
<dbReference type="AlphaFoldDB" id="A0A8X8AU51"/>
<feature type="compositionally biased region" description="Basic and acidic residues" evidence="1">
    <location>
        <begin position="134"/>
        <end position="184"/>
    </location>
</feature>
<dbReference type="InterPro" id="IPR040256">
    <property type="entry name" value="At4g02000-like"/>
</dbReference>
<feature type="compositionally biased region" description="Basic and acidic residues" evidence="1">
    <location>
        <begin position="191"/>
        <end position="237"/>
    </location>
</feature>
<feature type="compositionally biased region" description="Basic and acidic residues" evidence="1">
    <location>
        <begin position="453"/>
        <end position="472"/>
    </location>
</feature>
<proteinExistence type="predicted"/>